<protein>
    <submittedName>
        <fullName evidence="3">Uncharacterized protein</fullName>
    </submittedName>
</protein>
<keyword evidence="4" id="KW-1185">Reference proteome</keyword>
<organism evidence="3 4">
    <name type="scientific">Schizopora paradoxa</name>
    <dbReference type="NCBI Taxonomy" id="27342"/>
    <lineage>
        <taxon>Eukaryota</taxon>
        <taxon>Fungi</taxon>
        <taxon>Dikarya</taxon>
        <taxon>Basidiomycota</taxon>
        <taxon>Agaricomycotina</taxon>
        <taxon>Agaricomycetes</taxon>
        <taxon>Hymenochaetales</taxon>
        <taxon>Schizoporaceae</taxon>
        <taxon>Schizopora</taxon>
    </lineage>
</organism>
<feature type="transmembrane region" description="Helical" evidence="2">
    <location>
        <begin position="27"/>
        <end position="44"/>
    </location>
</feature>
<sequence>MGLLHTLGCSTFAVSLTINTFLTRSGPAVNIILAIMLHPLLRSVATTTKSQSVKAFTSRTGALGIAAVVVVIGFYIMDEQLRVDFTTSADKKLDRKWMKWIFSLMMSPLSFSYIVFFLRLDYALSNHNDGPTSALQTPEKGEGGSSDGKRNRGILVPPASCFTSLRKPYYTASWLGYVAAAFCLALLCSVPISKGLPLIKLDDCDTIGFYLAFIAPTLMCTFVIILAFFRGEFGRVWNYEDKWTVGGKGSKETDHA</sequence>
<feature type="compositionally biased region" description="Basic and acidic residues" evidence="1">
    <location>
        <begin position="139"/>
        <end position="150"/>
    </location>
</feature>
<reference evidence="3 4" key="1">
    <citation type="submission" date="2015-04" db="EMBL/GenBank/DDBJ databases">
        <title>Complete genome sequence of Schizopora paradoxa KUC8140, a cosmopolitan wood degrader in East Asia.</title>
        <authorList>
            <consortium name="DOE Joint Genome Institute"/>
            <person name="Min B."/>
            <person name="Park H."/>
            <person name="Jang Y."/>
            <person name="Kim J.-J."/>
            <person name="Kim K.H."/>
            <person name="Pangilinan J."/>
            <person name="Lipzen A."/>
            <person name="Riley R."/>
            <person name="Grigoriev I.V."/>
            <person name="Spatafora J.W."/>
            <person name="Choi I.-G."/>
        </authorList>
    </citation>
    <scope>NUCLEOTIDE SEQUENCE [LARGE SCALE GENOMIC DNA]</scope>
    <source>
        <strain evidence="3 4">KUC8140</strain>
    </source>
</reference>
<keyword evidence="2" id="KW-1133">Transmembrane helix</keyword>
<keyword evidence="2" id="KW-0812">Transmembrane</keyword>
<feature type="transmembrane region" description="Helical" evidence="2">
    <location>
        <begin position="174"/>
        <end position="192"/>
    </location>
</feature>
<gene>
    <name evidence="3" type="ORF">SCHPADRAFT_93141</name>
</gene>
<evidence type="ECO:0000256" key="1">
    <source>
        <dbReference type="SAM" id="MobiDB-lite"/>
    </source>
</evidence>
<name>A0A0H2S3V0_9AGAM</name>
<accession>A0A0H2S3V0</accession>
<evidence type="ECO:0000256" key="2">
    <source>
        <dbReference type="SAM" id="Phobius"/>
    </source>
</evidence>
<dbReference type="InParanoid" id="A0A0H2S3V0"/>
<evidence type="ECO:0000313" key="3">
    <source>
        <dbReference type="EMBL" id="KLO18915.1"/>
    </source>
</evidence>
<proteinExistence type="predicted"/>
<evidence type="ECO:0000313" key="4">
    <source>
        <dbReference type="Proteomes" id="UP000053477"/>
    </source>
</evidence>
<keyword evidence="2" id="KW-0472">Membrane</keyword>
<dbReference type="Proteomes" id="UP000053477">
    <property type="component" value="Unassembled WGS sequence"/>
</dbReference>
<dbReference type="EMBL" id="KQ085890">
    <property type="protein sequence ID" value="KLO18915.1"/>
    <property type="molecule type" value="Genomic_DNA"/>
</dbReference>
<feature type="transmembrane region" description="Helical" evidence="2">
    <location>
        <begin position="97"/>
        <end position="118"/>
    </location>
</feature>
<feature type="transmembrane region" description="Helical" evidence="2">
    <location>
        <begin position="207"/>
        <end position="229"/>
    </location>
</feature>
<dbReference type="AlphaFoldDB" id="A0A0H2S3V0"/>
<feature type="region of interest" description="Disordered" evidence="1">
    <location>
        <begin position="130"/>
        <end position="151"/>
    </location>
</feature>
<feature type="transmembrane region" description="Helical" evidence="2">
    <location>
        <begin position="56"/>
        <end position="77"/>
    </location>
</feature>